<evidence type="ECO:0000256" key="3">
    <source>
        <dbReference type="PROSITE-ProRule" id="PRU00284"/>
    </source>
</evidence>
<dbReference type="InterPro" id="IPR038158">
    <property type="entry name" value="H-NOX_domain_sf"/>
</dbReference>
<evidence type="ECO:0000256" key="1">
    <source>
        <dbReference type="ARBA" id="ARBA00023224"/>
    </source>
</evidence>
<dbReference type="SUPFAM" id="SSF111126">
    <property type="entry name" value="Ligand-binding domain in the NO signalling and Golgi transport"/>
    <property type="match status" value="1"/>
</dbReference>
<dbReference type="Pfam" id="PF07700">
    <property type="entry name" value="HNOB"/>
    <property type="match status" value="1"/>
</dbReference>
<protein>
    <submittedName>
        <fullName evidence="5">Methyl-accepting chemotaxis protein</fullName>
    </submittedName>
</protein>
<accession>A0A4R2THK3</accession>
<dbReference type="PANTHER" id="PTHR32089:SF112">
    <property type="entry name" value="LYSOZYME-LIKE PROTEIN-RELATED"/>
    <property type="match status" value="1"/>
</dbReference>
<evidence type="ECO:0000256" key="2">
    <source>
        <dbReference type="ARBA" id="ARBA00029447"/>
    </source>
</evidence>
<dbReference type="GO" id="GO:0004888">
    <property type="term" value="F:transmembrane signaling receptor activity"/>
    <property type="evidence" value="ECO:0007669"/>
    <property type="project" value="InterPro"/>
</dbReference>
<dbReference type="Proteomes" id="UP000295504">
    <property type="component" value="Unassembled WGS sequence"/>
</dbReference>
<organism evidence="5 6">
    <name type="scientific">Serpentinicella alkaliphila</name>
    <dbReference type="NCBI Taxonomy" id="1734049"/>
    <lineage>
        <taxon>Bacteria</taxon>
        <taxon>Bacillati</taxon>
        <taxon>Bacillota</taxon>
        <taxon>Clostridia</taxon>
        <taxon>Peptostreptococcales</taxon>
        <taxon>Natronincolaceae</taxon>
        <taxon>Serpentinicella</taxon>
    </lineage>
</organism>
<dbReference type="AlphaFoldDB" id="A0A4R2THK3"/>
<dbReference type="OrthoDB" id="1660488at2"/>
<feature type="domain" description="Methyl-accepting transducer" evidence="4">
    <location>
        <begin position="318"/>
        <end position="575"/>
    </location>
</feature>
<dbReference type="PANTHER" id="PTHR32089">
    <property type="entry name" value="METHYL-ACCEPTING CHEMOTAXIS PROTEIN MCPB"/>
    <property type="match status" value="1"/>
</dbReference>
<dbReference type="InterPro" id="IPR024096">
    <property type="entry name" value="NO_sig/Golgi_transp_ligand-bd"/>
</dbReference>
<comment type="similarity">
    <text evidence="2">Belongs to the methyl-accepting chemotaxis (MCP) protein family.</text>
</comment>
<dbReference type="PROSITE" id="PS50111">
    <property type="entry name" value="CHEMOTAXIS_TRANSDUC_2"/>
    <property type="match status" value="1"/>
</dbReference>
<dbReference type="Pfam" id="PF00015">
    <property type="entry name" value="MCPsignal"/>
    <property type="match status" value="1"/>
</dbReference>
<gene>
    <name evidence="5" type="ORF">EDD79_101123</name>
</gene>
<keyword evidence="1 3" id="KW-0807">Transducer</keyword>
<evidence type="ECO:0000313" key="5">
    <source>
        <dbReference type="EMBL" id="TCQ03060.1"/>
    </source>
</evidence>
<sequence>MKGTVVTTWLNSLKAIYGNETFEKALLAVNWDKDRIITPLEDIPDNEIFKVFDSISKTINKPVNQIWREVGRQNISSFQKWFPSYFERYSLKGFLMMMDDVHKQLTKMVKGANPPGLIAKEINNKEIEIRYVSSRGLFDYFYGLLEGSAAYFNEKFEYKVIDSGKTTDNKHYAVVNIKLEKSPDKIVNISTSSILGLGVIESIPFKISFIPSLFLFAMLMLVDNPLNIGFKLAIPVSSFILTYIVGMIATKPNDVVKDEINKFKSLDLGSKTTLTTKDSYSALLDVLNEAKHTIKTDFLFLKGGTDDMSSFVHEFSLIANNMKELSDSISGVVHEVAMSATHQAEETERSVATLDQYITTLNKIVEEETDSKNQLESSIENLEMSFRDVQSVTKMINDVKNNFANVNRQGKDLSSQASKIMHISSTVEAIADQTNLLALNAAIEAASAGDAGRGFTVVAQEIRKLAEDSKDAVSEINKNLVFFIKQIEGFVNEIQTQYNNLESSNATLDKVTINNQNSTNQIVGVSNIIVKLIDQLSTETNKLTNVIENIHSLAAISEENSAASEEMSATVTQYSEKVKDLTDNVSMLETLTNNFRLELKKYKI</sequence>
<dbReference type="SUPFAM" id="SSF58104">
    <property type="entry name" value="Methyl-accepting chemotaxis protein (MCP) signaling domain"/>
    <property type="match status" value="1"/>
</dbReference>
<dbReference type="GO" id="GO:0007165">
    <property type="term" value="P:signal transduction"/>
    <property type="evidence" value="ECO:0007669"/>
    <property type="project" value="UniProtKB-KW"/>
</dbReference>
<dbReference type="RefSeq" id="WP_132848129.1">
    <property type="nucleotide sequence ID" value="NZ_CP058648.1"/>
</dbReference>
<dbReference type="GO" id="GO:0020037">
    <property type="term" value="F:heme binding"/>
    <property type="evidence" value="ECO:0007669"/>
    <property type="project" value="InterPro"/>
</dbReference>
<keyword evidence="6" id="KW-1185">Reference proteome</keyword>
<dbReference type="EMBL" id="SLYC01000011">
    <property type="protein sequence ID" value="TCQ03060.1"/>
    <property type="molecule type" value="Genomic_DNA"/>
</dbReference>
<comment type="caution">
    <text evidence="5">The sequence shown here is derived from an EMBL/GenBank/DDBJ whole genome shotgun (WGS) entry which is preliminary data.</text>
</comment>
<dbReference type="SMART" id="SM00283">
    <property type="entry name" value="MA"/>
    <property type="match status" value="1"/>
</dbReference>
<dbReference type="Gene3D" id="1.10.287.950">
    <property type="entry name" value="Methyl-accepting chemotaxis protein"/>
    <property type="match status" value="1"/>
</dbReference>
<dbReference type="InterPro" id="IPR011644">
    <property type="entry name" value="Heme_NO-bd"/>
</dbReference>
<name>A0A4R2THK3_9FIRM</name>
<proteinExistence type="inferred from homology"/>
<dbReference type="GO" id="GO:0006935">
    <property type="term" value="P:chemotaxis"/>
    <property type="evidence" value="ECO:0007669"/>
    <property type="project" value="InterPro"/>
</dbReference>
<reference evidence="5 6" key="1">
    <citation type="submission" date="2019-03" db="EMBL/GenBank/DDBJ databases">
        <title>Genomic Encyclopedia of Type Strains, Phase IV (KMG-IV): sequencing the most valuable type-strain genomes for metagenomic binning, comparative biology and taxonomic classification.</title>
        <authorList>
            <person name="Goeker M."/>
        </authorList>
    </citation>
    <scope>NUCLEOTIDE SEQUENCE [LARGE SCALE GENOMIC DNA]</scope>
    <source>
        <strain evidence="5 6">DSM 100013</strain>
    </source>
</reference>
<evidence type="ECO:0000313" key="6">
    <source>
        <dbReference type="Proteomes" id="UP000295504"/>
    </source>
</evidence>
<dbReference type="PRINTS" id="PR00260">
    <property type="entry name" value="CHEMTRNSDUCR"/>
</dbReference>
<dbReference type="InterPro" id="IPR004089">
    <property type="entry name" value="MCPsignal_dom"/>
</dbReference>
<dbReference type="Gene3D" id="3.90.1520.10">
    <property type="entry name" value="H-NOX domain"/>
    <property type="match status" value="1"/>
</dbReference>
<dbReference type="GO" id="GO:0016020">
    <property type="term" value="C:membrane"/>
    <property type="evidence" value="ECO:0007669"/>
    <property type="project" value="InterPro"/>
</dbReference>
<evidence type="ECO:0000259" key="4">
    <source>
        <dbReference type="PROSITE" id="PS50111"/>
    </source>
</evidence>
<dbReference type="InterPro" id="IPR004090">
    <property type="entry name" value="Chemotax_Me-accpt_rcpt"/>
</dbReference>